<dbReference type="PANTHER" id="PTHR37423">
    <property type="entry name" value="SOLUBLE LYTIC MUREIN TRANSGLYCOSYLASE-RELATED"/>
    <property type="match status" value="1"/>
</dbReference>
<feature type="domain" description="Transglycosylase SLT" evidence="3">
    <location>
        <begin position="112"/>
        <end position="204"/>
    </location>
</feature>
<name>A0A4Y4CTG8_ZOORA</name>
<comment type="caution">
    <text evidence="4">The sequence shown here is derived from an EMBL/GenBank/DDBJ whole genome shotgun (WGS) entry which is preliminary data.</text>
</comment>
<evidence type="ECO:0000256" key="2">
    <source>
        <dbReference type="SAM" id="Phobius"/>
    </source>
</evidence>
<dbReference type="Gene3D" id="1.10.530.10">
    <property type="match status" value="1"/>
</dbReference>
<dbReference type="Proteomes" id="UP000318422">
    <property type="component" value="Unassembled WGS sequence"/>
</dbReference>
<organism evidence="4 5">
    <name type="scientific">Zoogloea ramigera</name>
    <dbReference type="NCBI Taxonomy" id="350"/>
    <lineage>
        <taxon>Bacteria</taxon>
        <taxon>Pseudomonadati</taxon>
        <taxon>Pseudomonadota</taxon>
        <taxon>Betaproteobacteria</taxon>
        <taxon>Rhodocyclales</taxon>
        <taxon>Zoogloeaceae</taxon>
        <taxon>Zoogloea</taxon>
    </lineage>
</organism>
<accession>A0A4Y4CTG8</accession>
<evidence type="ECO:0000259" key="3">
    <source>
        <dbReference type="Pfam" id="PF01464"/>
    </source>
</evidence>
<evidence type="ECO:0000313" key="5">
    <source>
        <dbReference type="Proteomes" id="UP000318422"/>
    </source>
</evidence>
<keyword evidence="2" id="KW-0812">Transmembrane</keyword>
<comment type="similarity">
    <text evidence="1">Belongs to the transglycosylase Slt family.</text>
</comment>
<keyword evidence="2" id="KW-1133">Transmembrane helix</keyword>
<dbReference type="SUPFAM" id="SSF53955">
    <property type="entry name" value="Lysozyme-like"/>
    <property type="match status" value="1"/>
</dbReference>
<proteinExistence type="inferred from homology"/>
<dbReference type="RefSeq" id="WP_170182910.1">
    <property type="nucleotide sequence ID" value="NZ_BJNV01000013.1"/>
</dbReference>
<dbReference type="InterPro" id="IPR023346">
    <property type="entry name" value="Lysozyme-like_dom_sf"/>
</dbReference>
<gene>
    <name evidence="4" type="ORF">ZRA01_11620</name>
</gene>
<dbReference type="PANTHER" id="PTHR37423:SF2">
    <property type="entry name" value="MEMBRANE-BOUND LYTIC MUREIN TRANSGLYCOSYLASE C"/>
    <property type="match status" value="1"/>
</dbReference>
<feature type="transmembrane region" description="Helical" evidence="2">
    <location>
        <begin position="12"/>
        <end position="36"/>
    </location>
</feature>
<keyword evidence="2" id="KW-0472">Membrane</keyword>
<dbReference type="EMBL" id="BJNV01000013">
    <property type="protein sequence ID" value="GEC95089.1"/>
    <property type="molecule type" value="Genomic_DNA"/>
</dbReference>
<protein>
    <recommendedName>
        <fullName evidence="3">Transglycosylase SLT domain-containing protein</fullName>
    </recommendedName>
</protein>
<keyword evidence="5" id="KW-1185">Reference proteome</keyword>
<dbReference type="AlphaFoldDB" id="A0A4Y4CTG8"/>
<reference evidence="4 5" key="1">
    <citation type="submission" date="2019-06" db="EMBL/GenBank/DDBJ databases">
        <title>Whole genome shotgun sequence of Zoogloea ramigera NBRC 15342.</title>
        <authorList>
            <person name="Hosoyama A."/>
            <person name="Uohara A."/>
            <person name="Ohji S."/>
            <person name="Ichikawa N."/>
        </authorList>
    </citation>
    <scope>NUCLEOTIDE SEQUENCE [LARGE SCALE GENOMIC DNA]</scope>
    <source>
        <strain evidence="4 5">NBRC 15342</strain>
    </source>
</reference>
<evidence type="ECO:0000313" key="4">
    <source>
        <dbReference type="EMBL" id="GEC95089.1"/>
    </source>
</evidence>
<dbReference type="InterPro" id="IPR008258">
    <property type="entry name" value="Transglycosylase_SLT_dom_1"/>
</dbReference>
<dbReference type="Pfam" id="PF01464">
    <property type="entry name" value="SLT"/>
    <property type="match status" value="1"/>
</dbReference>
<evidence type="ECO:0000256" key="1">
    <source>
        <dbReference type="ARBA" id="ARBA00007734"/>
    </source>
</evidence>
<sequence length="234" mass="24789">MFATRIAKYARHAASFMLHFAHGGLLVAGLIVTLFIASRIANHGVQGLSLGSLGGESSVSTAVVDEPVVEPVVEVAETPAKLSPDLQRVKAYVAKRYQVSAVALEPLLAAAQQTGRSVGVDPLLIVAVMAIESRFNPFAESPMGAQGLMQVIPKWHPDKIDVKADRSAMFDPHTNIRVGALVLKEYIQTTGSIERALQQYNGSSDPAAPYANKVMAVKAQLSQAARSGGKFVGA</sequence>